<dbReference type="EMBL" id="GGFM01010765">
    <property type="protein sequence ID" value="MBW31516.1"/>
    <property type="molecule type" value="Transcribed_RNA"/>
</dbReference>
<dbReference type="AlphaFoldDB" id="A0A2M3ZSH9"/>
<reference evidence="1" key="1">
    <citation type="submission" date="2018-01" db="EMBL/GenBank/DDBJ databases">
        <title>An insight into the sialome of Amazonian anophelines.</title>
        <authorList>
            <person name="Ribeiro J.M."/>
            <person name="Scarpassa V."/>
            <person name="Calvo E."/>
        </authorList>
    </citation>
    <scope>NUCLEOTIDE SEQUENCE</scope>
    <source>
        <tissue evidence="1">Salivary glands</tissue>
    </source>
</reference>
<name>A0A2M3ZSH9_9DIPT</name>
<evidence type="ECO:0000313" key="1">
    <source>
        <dbReference type="EMBL" id="MBW31516.1"/>
    </source>
</evidence>
<protein>
    <submittedName>
        <fullName evidence="1">Putative secreted peptide</fullName>
    </submittedName>
</protein>
<sequence length="90" mass="9524">MPEAVIVVVAAAATAAVPAVVEAVVLVVVAHPPSQTAGCPVNHRSRAHRPLLPPRHLHRRSSENLPALRKARAAIRAPAMRPALPHPPRC</sequence>
<organism evidence="1">
    <name type="scientific">Anopheles braziliensis</name>
    <dbReference type="NCBI Taxonomy" id="58242"/>
    <lineage>
        <taxon>Eukaryota</taxon>
        <taxon>Metazoa</taxon>
        <taxon>Ecdysozoa</taxon>
        <taxon>Arthropoda</taxon>
        <taxon>Hexapoda</taxon>
        <taxon>Insecta</taxon>
        <taxon>Pterygota</taxon>
        <taxon>Neoptera</taxon>
        <taxon>Endopterygota</taxon>
        <taxon>Diptera</taxon>
        <taxon>Nematocera</taxon>
        <taxon>Culicoidea</taxon>
        <taxon>Culicidae</taxon>
        <taxon>Anophelinae</taxon>
        <taxon>Anopheles</taxon>
    </lineage>
</organism>
<proteinExistence type="predicted"/>
<accession>A0A2M3ZSH9</accession>